<gene>
    <name evidence="2" type="ORF">P153DRAFT_224649</name>
</gene>
<dbReference type="AlphaFoldDB" id="A0A6A6ADA7"/>
<dbReference type="GeneID" id="54403084"/>
<organism evidence="2 3">
    <name type="scientific">Dothidotthia symphoricarpi CBS 119687</name>
    <dbReference type="NCBI Taxonomy" id="1392245"/>
    <lineage>
        <taxon>Eukaryota</taxon>
        <taxon>Fungi</taxon>
        <taxon>Dikarya</taxon>
        <taxon>Ascomycota</taxon>
        <taxon>Pezizomycotina</taxon>
        <taxon>Dothideomycetes</taxon>
        <taxon>Pleosporomycetidae</taxon>
        <taxon>Pleosporales</taxon>
        <taxon>Dothidotthiaceae</taxon>
        <taxon>Dothidotthia</taxon>
    </lineage>
</organism>
<protein>
    <submittedName>
        <fullName evidence="2">HET-domain-containing protein</fullName>
    </submittedName>
</protein>
<dbReference type="InterPro" id="IPR010730">
    <property type="entry name" value="HET"/>
</dbReference>
<dbReference type="OrthoDB" id="5428863at2759"/>
<dbReference type="PANTHER" id="PTHR33112">
    <property type="entry name" value="DOMAIN PROTEIN, PUTATIVE-RELATED"/>
    <property type="match status" value="1"/>
</dbReference>
<sequence length="699" mass="79895">MDTEPSFGDSSTRLRLAIPTLSDEVERQTAELCSQCQSLNVEHFLPNRSSDKSFARLHLQKNTPCPCCFFFVSTLEKHCNRSSSTTGGCNIYPVTLIRKRVCGRSFHAAFIICSATLDIVFDVFLTHNNQAPQVENYDVRLSRQSYVDFDILKTWIDDCQNHHLQHCTRKDYERLDHPPGFRVIDCYTKEIIEVSTRCTYVALSYVWGAPTENESSSCPEPGCSRYDTLPLRLPRTVQDAVEVVVRLGYRYLWIDKYCIDQSDKSTLHEQLSSMDQIYKLAVVTIIVAAGDNASHGLPGISIAFQDPRLVLSSTSWYLTPSRQDPRKSFQHSTWSSRAWTYQEGLFSQRRLVFTEQQVFFECDTANFQEPIVQDDDAVDQQCDYNSYRPCSETMMLFNGAFRSYHQSFASHLQEYTKRKLSYQEDALNAVSGVFRAFTLLPTPIAQYWGIPLSYRAFLPNGHWSPHDNLPTNPMVAFCFGLLWRSCGPSHAKRRDGFPSWSWSGWNASVDWSGCTILSPRRRRRADIAVRDKDGVEVSEQSLIDAVKSLGSAPVLRITAKVLELRFVYLQEDVSIDCHHVSMEPRGSVFCAIRGDRPSRGAAWPLRLTPKISEGDPLWLALHKEAFSCIILHESVPYGLVVWGKDNVKERIGLIGLHGHGFRVEKSEDVEQYIVSPKLHKIPWSLRKHFPEERREILLS</sequence>
<reference evidence="2" key="1">
    <citation type="journal article" date="2020" name="Stud. Mycol.">
        <title>101 Dothideomycetes genomes: a test case for predicting lifestyles and emergence of pathogens.</title>
        <authorList>
            <person name="Haridas S."/>
            <person name="Albert R."/>
            <person name="Binder M."/>
            <person name="Bloem J."/>
            <person name="Labutti K."/>
            <person name="Salamov A."/>
            <person name="Andreopoulos B."/>
            <person name="Baker S."/>
            <person name="Barry K."/>
            <person name="Bills G."/>
            <person name="Bluhm B."/>
            <person name="Cannon C."/>
            <person name="Castanera R."/>
            <person name="Culley D."/>
            <person name="Daum C."/>
            <person name="Ezra D."/>
            <person name="Gonzalez J."/>
            <person name="Henrissat B."/>
            <person name="Kuo A."/>
            <person name="Liang C."/>
            <person name="Lipzen A."/>
            <person name="Lutzoni F."/>
            <person name="Magnuson J."/>
            <person name="Mondo S."/>
            <person name="Nolan M."/>
            <person name="Ohm R."/>
            <person name="Pangilinan J."/>
            <person name="Park H.-J."/>
            <person name="Ramirez L."/>
            <person name="Alfaro M."/>
            <person name="Sun H."/>
            <person name="Tritt A."/>
            <person name="Yoshinaga Y."/>
            <person name="Zwiers L.-H."/>
            <person name="Turgeon B."/>
            <person name="Goodwin S."/>
            <person name="Spatafora J."/>
            <person name="Crous P."/>
            <person name="Grigoriev I."/>
        </authorList>
    </citation>
    <scope>NUCLEOTIDE SEQUENCE</scope>
    <source>
        <strain evidence="2">CBS 119687</strain>
    </source>
</reference>
<evidence type="ECO:0000313" key="2">
    <source>
        <dbReference type="EMBL" id="KAF2129809.1"/>
    </source>
</evidence>
<dbReference type="RefSeq" id="XP_033524196.1">
    <property type="nucleotide sequence ID" value="XM_033662652.1"/>
</dbReference>
<name>A0A6A6ADA7_9PLEO</name>
<dbReference type="EMBL" id="ML977505">
    <property type="protein sequence ID" value="KAF2129809.1"/>
    <property type="molecule type" value="Genomic_DNA"/>
</dbReference>
<dbReference type="Proteomes" id="UP000799771">
    <property type="component" value="Unassembled WGS sequence"/>
</dbReference>
<dbReference type="Pfam" id="PF06985">
    <property type="entry name" value="HET"/>
    <property type="match status" value="1"/>
</dbReference>
<keyword evidence="3" id="KW-1185">Reference proteome</keyword>
<dbReference type="PANTHER" id="PTHR33112:SF1">
    <property type="entry name" value="HETEROKARYON INCOMPATIBILITY DOMAIN-CONTAINING PROTEIN"/>
    <property type="match status" value="1"/>
</dbReference>
<feature type="domain" description="Heterokaryon incompatibility" evidence="1">
    <location>
        <begin position="200"/>
        <end position="343"/>
    </location>
</feature>
<evidence type="ECO:0000259" key="1">
    <source>
        <dbReference type="Pfam" id="PF06985"/>
    </source>
</evidence>
<proteinExistence type="predicted"/>
<accession>A0A6A6ADA7</accession>
<evidence type="ECO:0000313" key="3">
    <source>
        <dbReference type="Proteomes" id="UP000799771"/>
    </source>
</evidence>